<dbReference type="HOGENOM" id="CLU_115403_9_3_12"/>
<dbReference type="OrthoDB" id="9781333at2"/>
<dbReference type="KEGG" id="scd:Spica_0476"/>
<dbReference type="GO" id="GO:0043856">
    <property type="term" value="F:anti-sigma factor antagonist activity"/>
    <property type="evidence" value="ECO:0007669"/>
    <property type="project" value="TreeGrafter"/>
</dbReference>
<accession>F8EYR3</accession>
<gene>
    <name evidence="2" type="ordered locus">Spica_0476</name>
</gene>
<dbReference type="AlphaFoldDB" id="F8EYR3"/>
<dbReference type="InterPro" id="IPR036513">
    <property type="entry name" value="STAS_dom_sf"/>
</dbReference>
<dbReference type="Gene3D" id="3.30.750.24">
    <property type="entry name" value="STAS domain"/>
    <property type="match status" value="1"/>
</dbReference>
<feature type="domain" description="STAS" evidence="1">
    <location>
        <begin position="16"/>
        <end position="106"/>
    </location>
</feature>
<keyword evidence="3" id="KW-1185">Reference proteome</keyword>
<evidence type="ECO:0000313" key="3">
    <source>
        <dbReference type="Proteomes" id="UP000000503"/>
    </source>
</evidence>
<dbReference type="PANTHER" id="PTHR33495">
    <property type="entry name" value="ANTI-SIGMA FACTOR ANTAGONIST TM_1081-RELATED-RELATED"/>
    <property type="match status" value="1"/>
</dbReference>
<dbReference type="Pfam" id="PF01740">
    <property type="entry name" value="STAS"/>
    <property type="match status" value="1"/>
</dbReference>
<sequence length="106" mass="11780">MEMIDMNNPNYGWYALEISGDLDLYSAPELLSKTLQILQQPLNRFHIDFSRVSYLDSSGVGTIIKTLQAAKAKGITMTFSGIQGTPRKVLSMANILPILTETNPPY</sequence>
<dbReference type="CDD" id="cd07043">
    <property type="entry name" value="STAS_anti-anti-sigma_factors"/>
    <property type="match status" value="1"/>
</dbReference>
<organism evidence="2 3">
    <name type="scientific">Gracilinema caldarium (strain ATCC 51460 / DSM 7334 / H1)</name>
    <name type="common">Treponema caldarium</name>
    <dbReference type="NCBI Taxonomy" id="744872"/>
    <lineage>
        <taxon>Bacteria</taxon>
        <taxon>Pseudomonadati</taxon>
        <taxon>Spirochaetota</taxon>
        <taxon>Spirochaetia</taxon>
        <taxon>Spirochaetales</taxon>
        <taxon>Breznakiellaceae</taxon>
        <taxon>Gracilinema</taxon>
    </lineage>
</organism>
<dbReference type="PROSITE" id="PS50801">
    <property type="entry name" value="STAS"/>
    <property type="match status" value="1"/>
</dbReference>
<dbReference type="eggNOG" id="COG1366">
    <property type="taxonomic scope" value="Bacteria"/>
</dbReference>
<protein>
    <submittedName>
        <fullName evidence="2">Sulfate transporter/antisigma-factor antagonist STAS</fullName>
    </submittedName>
</protein>
<proteinExistence type="predicted"/>
<dbReference type="InterPro" id="IPR002645">
    <property type="entry name" value="STAS_dom"/>
</dbReference>
<dbReference type="EMBL" id="CP002868">
    <property type="protein sequence ID" value="AEJ18640.1"/>
    <property type="molecule type" value="Genomic_DNA"/>
</dbReference>
<name>F8EYR3_GRAC1</name>
<dbReference type="RefSeq" id="WP_013967952.1">
    <property type="nucleotide sequence ID" value="NC_015732.1"/>
</dbReference>
<dbReference type="SUPFAM" id="SSF52091">
    <property type="entry name" value="SpoIIaa-like"/>
    <property type="match status" value="1"/>
</dbReference>
<evidence type="ECO:0000259" key="1">
    <source>
        <dbReference type="PROSITE" id="PS50801"/>
    </source>
</evidence>
<dbReference type="Proteomes" id="UP000000503">
    <property type="component" value="Chromosome"/>
</dbReference>
<evidence type="ECO:0000313" key="2">
    <source>
        <dbReference type="EMBL" id="AEJ18640.1"/>
    </source>
</evidence>
<reference evidence="3" key="1">
    <citation type="journal article" date="2013" name="Stand. Genomic Sci.">
        <title>Genome sequence of the thermophilic fresh-water bacterium Spirochaeta caldaria type strain (H1(T)), reclassification of Spirochaeta caldaria, Spirochaeta stenostrepta, and Spirochaeta zuelzerae in the genus Treponema as Treponema caldaria comb. nov., Treponema stenostrepta comb. nov., and Treponema zuelzerae comb. nov., and emendation of the genus Treponema.</title>
        <authorList>
            <person name="Abt B."/>
            <person name="Goker M."/>
            <person name="Scheuner C."/>
            <person name="Han C."/>
            <person name="Lu M."/>
            <person name="Misra M."/>
            <person name="Lapidus A."/>
            <person name="Nolan M."/>
            <person name="Lucas S."/>
            <person name="Hammon N."/>
            <person name="Deshpande S."/>
            <person name="Cheng J.F."/>
            <person name="Tapia R."/>
            <person name="Goodwin L.A."/>
            <person name="Pitluck S."/>
            <person name="Liolios K."/>
            <person name="Pagani I."/>
            <person name="Ivanova N."/>
            <person name="Mavromatis K."/>
            <person name="Mikhailova N."/>
            <person name="Huntemann M."/>
            <person name="Pati A."/>
            <person name="Chen A."/>
            <person name="Palaniappan K."/>
            <person name="Land M."/>
            <person name="Hauser L."/>
            <person name="Jeffries C.D."/>
            <person name="Rohde M."/>
            <person name="Spring S."/>
            <person name="Gronow S."/>
            <person name="Detter J.C."/>
            <person name="Bristow J."/>
            <person name="Eisen J.A."/>
            <person name="Markowitz V."/>
            <person name="Hugenholtz P."/>
            <person name="Kyrpides N.C."/>
            <person name="Woyke T."/>
            <person name="Klenk H.P."/>
        </authorList>
    </citation>
    <scope>NUCLEOTIDE SEQUENCE</scope>
    <source>
        <strain evidence="3">ATCC 51460 / DSM 7334 / H1</strain>
    </source>
</reference>
<dbReference type="STRING" id="744872.Spica_0476"/>